<feature type="non-terminal residue" evidence="2">
    <location>
        <position position="1"/>
    </location>
</feature>
<accession>B9TPH3</accession>
<evidence type="ECO:0000313" key="3">
    <source>
        <dbReference type="Proteomes" id="UP000008311"/>
    </source>
</evidence>
<organism evidence="2 3">
    <name type="scientific">Ricinus communis</name>
    <name type="common">Castor bean</name>
    <dbReference type="NCBI Taxonomy" id="3988"/>
    <lineage>
        <taxon>Eukaryota</taxon>
        <taxon>Viridiplantae</taxon>
        <taxon>Streptophyta</taxon>
        <taxon>Embryophyta</taxon>
        <taxon>Tracheophyta</taxon>
        <taxon>Spermatophyta</taxon>
        <taxon>Magnoliopsida</taxon>
        <taxon>eudicotyledons</taxon>
        <taxon>Gunneridae</taxon>
        <taxon>Pentapetalae</taxon>
        <taxon>rosids</taxon>
        <taxon>fabids</taxon>
        <taxon>Malpighiales</taxon>
        <taxon>Euphorbiaceae</taxon>
        <taxon>Acalyphoideae</taxon>
        <taxon>Acalypheae</taxon>
        <taxon>Ricinus</taxon>
    </lineage>
</organism>
<feature type="region of interest" description="Disordered" evidence="1">
    <location>
        <begin position="172"/>
        <end position="255"/>
    </location>
</feature>
<keyword evidence="3" id="KW-1185">Reference proteome</keyword>
<evidence type="ECO:0000256" key="1">
    <source>
        <dbReference type="SAM" id="MobiDB-lite"/>
    </source>
</evidence>
<reference evidence="3" key="1">
    <citation type="journal article" date="2010" name="Nat. Biotechnol.">
        <title>Draft genome sequence of the oilseed species Ricinus communis.</title>
        <authorList>
            <person name="Chan A.P."/>
            <person name="Crabtree J."/>
            <person name="Zhao Q."/>
            <person name="Lorenzi H."/>
            <person name="Orvis J."/>
            <person name="Puiu D."/>
            <person name="Melake-Berhan A."/>
            <person name="Jones K.M."/>
            <person name="Redman J."/>
            <person name="Chen G."/>
            <person name="Cahoon E.B."/>
            <person name="Gedil M."/>
            <person name="Stanke M."/>
            <person name="Haas B.J."/>
            <person name="Wortman J.R."/>
            <person name="Fraser-Liggett C.M."/>
            <person name="Ravel J."/>
            <person name="Rabinowicz P.D."/>
        </authorList>
    </citation>
    <scope>NUCLEOTIDE SEQUENCE [LARGE SCALE GENOMIC DNA]</scope>
    <source>
        <strain evidence="3">cv. Hale</strain>
    </source>
</reference>
<dbReference type="InParanoid" id="B9TPH3"/>
<gene>
    <name evidence="2" type="ORF">RCOM_2103420</name>
</gene>
<dbReference type="AlphaFoldDB" id="B9TPH3"/>
<feature type="region of interest" description="Disordered" evidence="1">
    <location>
        <begin position="62"/>
        <end position="121"/>
    </location>
</feature>
<dbReference type="Proteomes" id="UP000008311">
    <property type="component" value="Unassembled WGS sequence"/>
</dbReference>
<name>B9TPH3_RICCO</name>
<evidence type="ECO:0000313" key="2">
    <source>
        <dbReference type="EMBL" id="EEF22241.1"/>
    </source>
</evidence>
<protein>
    <submittedName>
        <fullName evidence="2">Uncharacterized protein</fullName>
    </submittedName>
</protein>
<feature type="compositionally biased region" description="Low complexity" evidence="1">
    <location>
        <begin position="194"/>
        <end position="247"/>
    </location>
</feature>
<proteinExistence type="predicted"/>
<dbReference type="EMBL" id="EQ995692">
    <property type="protein sequence ID" value="EEF22241.1"/>
    <property type="molecule type" value="Genomic_DNA"/>
</dbReference>
<sequence>RPRADGRQRIGQIALGQRLGQRLFEDAVAVAGTAGGRKDGLVHQSDSFRPVSLADMRRSIRGGDGVFAANRPRTPPERPLPARRGRSPPRLATPRWSRRWRGHAAATRRGAGRRPRPDPGYRLRWRLGFRPSRRRCRFSSWSSPGPYHAKRGRLSPARPITALGTAVLPQASALRAGRARVTRRPPIGARPRVRAPSCSSASSSAIGRPKPCPCPRSSSRLPGTKAEAAASSVRPGPSSSMSSTTRAPSRRPVTRTVRSANFQALSSRLPVISSKSCGSQAT</sequence>